<accession>A0A6G1H687</accession>
<reference evidence="2" key="1">
    <citation type="journal article" date="2020" name="Stud. Mycol.">
        <title>101 Dothideomycetes genomes: a test case for predicting lifestyles and emergence of pathogens.</title>
        <authorList>
            <person name="Haridas S."/>
            <person name="Albert R."/>
            <person name="Binder M."/>
            <person name="Bloem J."/>
            <person name="Labutti K."/>
            <person name="Salamov A."/>
            <person name="Andreopoulos B."/>
            <person name="Baker S."/>
            <person name="Barry K."/>
            <person name="Bills G."/>
            <person name="Bluhm B."/>
            <person name="Cannon C."/>
            <person name="Castanera R."/>
            <person name="Culley D."/>
            <person name="Daum C."/>
            <person name="Ezra D."/>
            <person name="Gonzalez J."/>
            <person name="Henrissat B."/>
            <person name="Kuo A."/>
            <person name="Liang C."/>
            <person name="Lipzen A."/>
            <person name="Lutzoni F."/>
            <person name="Magnuson J."/>
            <person name="Mondo S."/>
            <person name="Nolan M."/>
            <person name="Ohm R."/>
            <person name="Pangilinan J."/>
            <person name="Park H.-J."/>
            <person name="Ramirez L."/>
            <person name="Alfaro M."/>
            <person name="Sun H."/>
            <person name="Tritt A."/>
            <person name="Yoshinaga Y."/>
            <person name="Zwiers L.-H."/>
            <person name="Turgeon B."/>
            <person name="Goodwin S."/>
            <person name="Spatafora J."/>
            <person name="Crous P."/>
            <person name="Grigoriev I."/>
        </authorList>
    </citation>
    <scope>NUCLEOTIDE SEQUENCE</scope>
    <source>
        <strain evidence="2">CBS 113979</strain>
    </source>
</reference>
<feature type="compositionally biased region" description="Low complexity" evidence="1">
    <location>
        <begin position="784"/>
        <end position="800"/>
    </location>
</feature>
<proteinExistence type="predicted"/>
<evidence type="ECO:0000256" key="1">
    <source>
        <dbReference type="SAM" id="MobiDB-lite"/>
    </source>
</evidence>
<feature type="compositionally biased region" description="Low complexity" evidence="1">
    <location>
        <begin position="893"/>
        <end position="904"/>
    </location>
</feature>
<feature type="compositionally biased region" description="Polar residues" evidence="1">
    <location>
        <begin position="444"/>
        <end position="456"/>
    </location>
</feature>
<keyword evidence="3" id="KW-1185">Reference proteome</keyword>
<name>A0A6G1H687_9PEZI</name>
<feature type="compositionally biased region" description="Low complexity" evidence="1">
    <location>
        <begin position="39"/>
        <end position="49"/>
    </location>
</feature>
<feature type="region of interest" description="Disordered" evidence="1">
    <location>
        <begin position="585"/>
        <end position="1437"/>
    </location>
</feature>
<feature type="compositionally biased region" description="Low complexity" evidence="1">
    <location>
        <begin position="974"/>
        <end position="992"/>
    </location>
</feature>
<feature type="compositionally biased region" description="Polar residues" evidence="1">
    <location>
        <begin position="51"/>
        <end position="103"/>
    </location>
</feature>
<feature type="compositionally biased region" description="Polar residues" evidence="1">
    <location>
        <begin position="342"/>
        <end position="360"/>
    </location>
</feature>
<feature type="compositionally biased region" description="Basic and acidic residues" evidence="1">
    <location>
        <begin position="585"/>
        <end position="595"/>
    </location>
</feature>
<dbReference type="EMBL" id="ML977147">
    <property type="protein sequence ID" value="KAF1988743.1"/>
    <property type="molecule type" value="Genomic_DNA"/>
</dbReference>
<feature type="compositionally biased region" description="Low complexity" evidence="1">
    <location>
        <begin position="1311"/>
        <end position="1345"/>
    </location>
</feature>
<feature type="compositionally biased region" description="Acidic residues" evidence="1">
    <location>
        <begin position="1168"/>
        <end position="1180"/>
    </location>
</feature>
<feature type="compositionally biased region" description="Polar residues" evidence="1">
    <location>
        <begin position="711"/>
        <end position="732"/>
    </location>
</feature>
<feature type="compositionally biased region" description="Basic and acidic residues" evidence="1">
    <location>
        <begin position="541"/>
        <end position="553"/>
    </location>
</feature>
<feature type="compositionally biased region" description="Low complexity" evidence="1">
    <location>
        <begin position="317"/>
        <end position="328"/>
    </location>
</feature>
<feature type="compositionally biased region" description="Low complexity" evidence="1">
    <location>
        <begin position="9"/>
        <end position="23"/>
    </location>
</feature>
<feature type="compositionally biased region" description="Basic and acidic residues" evidence="1">
    <location>
        <begin position="804"/>
        <end position="829"/>
    </location>
</feature>
<feature type="compositionally biased region" description="Polar residues" evidence="1">
    <location>
        <begin position="285"/>
        <end position="302"/>
    </location>
</feature>
<organism evidence="2 3">
    <name type="scientific">Aulographum hederae CBS 113979</name>
    <dbReference type="NCBI Taxonomy" id="1176131"/>
    <lineage>
        <taxon>Eukaryota</taxon>
        <taxon>Fungi</taxon>
        <taxon>Dikarya</taxon>
        <taxon>Ascomycota</taxon>
        <taxon>Pezizomycotina</taxon>
        <taxon>Dothideomycetes</taxon>
        <taxon>Pleosporomycetidae</taxon>
        <taxon>Aulographales</taxon>
        <taxon>Aulographaceae</taxon>
    </lineage>
</organism>
<gene>
    <name evidence="2" type="ORF">K402DRAFT_373009</name>
</gene>
<evidence type="ECO:0000313" key="3">
    <source>
        <dbReference type="Proteomes" id="UP000800041"/>
    </source>
</evidence>
<protein>
    <submittedName>
        <fullName evidence="2">Uncharacterized protein</fullName>
    </submittedName>
</protein>
<feature type="region of interest" description="Disordered" evidence="1">
    <location>
        <begin position="520"/>
        <end position="573"/>
    </location>
</feature>
<feature type="compositionally biased region" description="Low complexity" evidence="1">
    <location>
        <begin position="199"/>
        <end position="216"/>
    </location>
</feature>
<feature type="region of interest" description="Disordered" evidence="1">
    <location>
        <begin position="1"/>
        <end position="499"/>
    </location>
</feature>
<dbReference type="Proteomes" id="UP000800041">
    <property type="component" value="Unassembled WGS sequence"/>
</dbReference>
<feature type="compositionally biased region" description="Polar residues" evidence="1">
    <location>
        <begin position="175"/>
        <end position="184"/>
    </location>
</feature>
<dbReference type="OrthoDB" id="5423926at2759"/>
<sequence length="1437" mass="152686">MFSRRRRAASNPPANNHPTPSAALAASQAFLKSQNSHGSLSSAAAAAALRSHQTTPEPVRNVQTKRTQRRGSNSSHGSAPALQRTNSGGSMTERTFRSPSPSRKSNELYSDPNAPPVPAIPANISPSPTTAHKRSSSMEPARVSSPPPRKHGGRGASVSSMDRNPAAGRGKGSPRVTNLSNIQELQREESQRQINFSRPMSQQMSPSASPTPGSSSRAGHSGWYTSPVQSEKPEFRQESGVYRSQDSMGYSQPEPSTLQQPAQMGMAKSASKKKKKKSKAESIIAATTGTQAPTSTASNAPSEQPPAYATTSPAKVAQAGPPATATAQSHTAAPSQPPPIATDSSIQGTTADQIPSANTSRKVDPPETEVPKQQPAKAKSYVQEQRRRSESLSQDYNAGAGRAQSISPARSARFSAQPPEMLNGIRHQPPPRSLSPAKSALKHSPSSSVRTNSPMANFQAGHGRVVSGDVSDLTSDDGKLQPKKKKSARVSFDEDSPVERAPAFGLDSLKYSRLNEDEVSLEEYNTPRPALPLFGSVRGRRAQEEPEQVEKITETVPSSMSTSVSTISGQSSDHAVGGVLAKDFAEKQDSDRENTLNDYHAYSSLTEPLPPEVTSVEGSGYMSDSDESTHEEIATNGKPSLPTITEQKSELSLVEKEDPPSKADVPVPSIALLPPTPAAADTEEEDFLSMPGGFPASWSSEEVDKQGLAKTPTQPIGQTSAPTLSQIQAQNPSTDTDESSDNDTIYSDAEEDLSHTFASLDAMVESPMVSPQRDAPIATPPDSPRTTLSSTPLQTSTSIPATPERNDTKPAEPSKDWSRAQTYWDERRKLQTQRTVSQENVHASPVAAERRPTTAPAPPKKKKKAKIVTQEAGPVQAARVVSTGPQSQKPQAPRKSAMRSSMRASSEEPRSTAMRHSLRSSVDMTLPAGEHHMRKSMRSPGHMGTSMRDGPQTGLSPSKYNGPPPSIPAKAKARPPSMEAAAASAAPRTMPKLQRADSDGSDSSFRRARRGTSLGPDGRYAMKRSMRGSSVPPQSAIAHMPPPIAPVESKKPKSSRFSIRSLSPQGRGMRSSMRDSGASAAPTLRTKPPQKSSKLGFGSPKAKGASPVAKPPPQQQRRFKSRFNDSDGDEDDVRPAFRSRFADSDDEDDDIPTTLTPVRGIPRRAGQEDEDSTDLEDESDNEAHVRPVTAHPAIPTPEDVNAAHKNGKPQPEGAALAAGSLRNGDVAAEQNKGDSKEKKSKHKWKFPGLGGGKKKDKSAPSAPAPAVADTNMPPASPTRPSTAQPVPVAARPGGRAGKLQKRHSSYTGPLPTAAPAVPAEPVAEVPAPPTTTTAPTSTPAAPTTAKPDIRRVTSDTWPLSAPSSPTTATHGFRKSLRTASVARPEIGSRRNTAETTMSDGAVLGEGSGGRESVVGVRRDGGRRKKFPMLRRAFGLRD</sequence>
<feature type="compositionally biased region" description="Polar residues" evidence="1">
    <location>
        <begin position="1055"/>
        <end position="1064"/>
    </location>
</feature>
<feature type="compositionally biased region" description="Polar residues" evidence="1">
    <location>
        <begin position="832"/>
        <end position="841"/>
    </location>
</feature>
<feature type="compositionally biased region" description="Polar residues" evidence="1">
    <location>
        <begin position="1354"/>
        <end position="1369"/>
    </location>
</feature>
<feature type="compositionally biased region" description="Polar residues" evidence="1">
    <location>
        <begin position="242"/>
        <end position="262"/>
    </location>
</feature>
<evidence type="ECO:0000313" key="2">
    <source>
        <dbReference type="EMBL" id="KAF1988743.1"/>
    </source>
</evidence>
<feature type="compositionally biased region" description="Low complexity" evidence="1">
    <location>
        <begin position="554"/>
        <end position="572"/>
    </location>
</feature>
<feature type="compositionally biased region" description="Basic and acidic residues" evidence="1">
    <location>
        <begin position="647"/>
        <end position="661"/>
    </location>
</feature>